<feature type="domain" description="Glycosyltransferase 2-like" evidence="2">
    <location>
        <begin position="4"/>
        <end position="127"/>
    </location>
</feature>
<dbReference type="SUPFAM" id="SSF53448">
    <property type="entry name" value="Nucleotide-diphospho-sugar transferases"/>
    <property type="match status" value="1"/>
</dbReference>
<evidence type="ECO:0000259" key="2">
    <source>
        <dbReference type="Pfam" id="PF00535"/>
    </source>
</evidence>
<keyword evidence="3" id="KW-0808">Transferase</keyword>
<name>A0A544W2H7_9MYCO</name>
<dbReference type="AlphaFoldDB" id="A0A544W2H7"/>
<dbReference type="PANTHER" id="PTHR48090:SF7">
    <property type="entry name" value="RFBJ PROTEIN"/>
    <property type="match status" value="1"/>
</dbReference>
<dbReference type="EMBL" id="VIFX01000013">
    <property type="protein sequence ID" value="TQR86402.1"/>
    <property type="molecule type" value="Genomic_DNA"/>
</dbReference>
<evidence type="ECO:0000313" key="4">
    <source>
        <dbReference type="Proteomes" id="UP000315759"/>
    </source>
</evidence>
<dbReference type="Gene3D" id="3.90.550.10">
    <property type="entry name" value="Spore Coat Polysaccharide Biosynthesis Protein SpsA, Chain A"/>
    <property type="match status" value="1"/>
</dbReference>
<comment type="caution">
    <text evidence="3">The sequence shown here is derived from an EMBL/GenBank/DDBJ whole genome shotgun (WGS) entry which is preliminary data.</text>
</comment>
<keyword evidence="4" id="KW-1185">Reference proteome</keyword>
<evidence type="ECO:0000256" key="1">
    <source>
        <dbReference type="ARBA" id="ARBA00006739"/>
    </source>
</evidence>
<dbReference type="InterPro" id="IPR029044">
    <property type="entry name" value="Nucleotide-diphossugar_trans"/>
</dbReference>
<accession>A0A544W2H7</accession>
<gene>
    <name evidence="3" type="ORF">D8S82_12015</name>
</gene>
<dbReference type="Pfam" id="PF00535">
    <property type="entry name" value="Glycos_transf_2"/>
    <property type="match status" value="1"/>
</dbReference>
<comment type="similarity">
    <text evidence="1">Belongs to the glycosyltransferase 2 family.</text>
</comment>
<organism evidence="3 4">
    <name type="scientific">Mycolicibacterium hodleri</name>
    <dbReference type="NCBI Taxonomy" id="49897"/>
    <lineage>
        <taxon>Bacteria</taxon>
        <taxon>Bacillati</taxon>
        <taxon>Actinomycetota</taxon>
        <taxon>Actinomycetes</taxon>
        <taxon>Mycobacteriales</taxon>
        <taxon>Mycobacteriaceae</taxon>
        <taxon>Mycolicibacterium</taxon>
    </lineage>
</organism>
<dbReference type="Proteomes" id="UP000315759">
    <property type="component" value="Unassembled WGS sequence"/>
</dbReference>
<dbReference type="CDD" id="cd04179">
    <property type="entry name" value="DPM_DPG-synthase_like"/>
    <property type="match status" value="1"/>
</dbReference>
<protein>
    <submittedName>
        <fullName evidence="3">Glycosyltransferase family 2 protein</fullName>
    </submittedName>
</protein>
<sequence>MELSIVMPVFNEAATITNAIDRVLAVDYPCRVELIVVDDGSTDGTSRMLRDYVDQGVAVLCHPINRGKGAAVLTGVRRATGTHVLILDADLEYTPNDIPALLAPVLDGTADHVFGSRVFGFNTRFPSFRFAMGGRATTAFANLLFDSCLTDMHTCLKLVPLEQFRQLALVQEGFGLDTELTAMMLRAGVRPYEVPITYNGRTLDEGKKIGWRDGWACLRILLTVRMRKAAVLTSGPFGIPELVLMPTSSPRAVQLDVESEWEALDAAT</sequence>
<dbReference type="InterPro" id="IPR001173">
    <property type="entry name" value="Glyco_trans_2-like"/>
</dbReference>
<dbReference type="InterPro" id="IPR050256">
    <property type="entry name" value="Glycosyltransferase_2"/>
</dbReference>
<dbReference type="PANTHER" id="PTHR48090">
    <property type="entry name" value="UNDECAPRENYL-PHOSPHATE 4-DEOXY-4-FORMAMIDO-L-ARABINOSE TRANSFERASE-RELATED"/>
    <property type="match status" value="1"/>
</dbReference>
<dbReference type="GO" id="GO:0016740">
    <property type="term" value="F:transferase activity"/>
    <property type="evidence" value="ECO:0007669"/>
    <property type="project" value="UniProtKB-KW"/>
</dbReference>
<reference evidence="3 4" key="1">
    <citation type="submission" date="2018-10" db="EMBL/GenBank/DDBJ databases">
        <title>Draft genome of Mycobacterium hodleri strain B.</title>
        <authorList>
            <person name="Amande T.J."/>
            <person name="Mcgenity T.J."/>
        </authorList>
    </citation>
    <scope>NUCLEOTIDE SEQUENCE [LARGE SCALE GENOMIC DNA]</scope>
    <source>
        <strain evidence="3 4">B</strain>
    </source>
</reference>
<proteinExistence type="inferred from homology"/>
<evidence type="ECO:0000313" key="3">
    <source>
        <dbReference type="EMBL" id="TQR86402.1"/>
    </source>
</evidence>